<dbReference type="InterPro" id="IPR009875">
    <property type="entry name" value="PilZ_domain"/>
</dbReference>
<dbReference type="SUPFAM" id="SSF141371">
    <property type="entry name" value="PilZ domain-like"/>
    <property type="match status" value="1"/>
</dbReference>
<evidence type="ECO:0000313" key="2">
    <source>
        <dbReference type="EMBL" id="KKM80691.1"/>
    </source>
</evidence>
<comment type="caution">
    <text evidence="2">The sequence shown here is derived from an EMBL/GenBank/DDBJ whole genome shotgun (WGS) entry which is preliminary data.</text>
</comment>
<gene>
    <name evidence="2" type="ORF">LCGC14_1337310</name>
</gene>
<feature type="domain" description="PilZ" evidence="1">
    <location>
        <begin position="4"/>
        <end position="74"/>
    </location>
</feature>
<sequence>MIDRRHFKRFTIEHVEVNCKMYLTQDVQILDLCMGGASISLNLNLAIGDEYMLKIDHDEDLFSVNGDIVWVEESGSLEIEDGEEVPVFKAGMSFKKIFTGKGLRLANLIEDKAHTDKERRRVRGVRVKLKSPEAVLYLMGEYNVKEISFGGMQLEANRKLKANMEYKMSMTIPAAQKPIHFVGRIASSRLLEGSKEAFKTGIEFINMDVKDLQCIQDLIYGLTELEHKEVKGNLKTSGTSTSP</sequence>
<reference evidence="2" key="1">
    <citation type="journal article" date="2015" name="Nature">
        <title>Complex archaea that bridge the gap between prokaryotes and eukaryotes.</title>
        <authorList>
            <person name="Spang A."/>
            <person name="Saw J.H."/>
            <person name="Jorgensen S.L."/>
            <person name="Zaremba-Niedzwiedzka K."/>
            <person name="Martijn J."/>
            <person name="Lind A.E."/>
            <person name="van Eijk R."/>
            <person name="Schleper C."/>
            <person name="Guy L."/>
            <person name="Ettema T.J."/>
        </authorList>
    </citation>
    <scope>NUCLEOTIDE SEQUENCE</scope>
</reference>
<dbReference type="AlphaFoldDB" id="A0A0F9L117"/>
<dbReference type="GO" id="GO:0035438">
    <property type="term" value="F:cyclic-di-GMP binding"/>
    <property type="evidence" value="ECO:0007669"/>
    <property type="project" value="InterPro"/>
</dbReference>
<evidence type="ECO:0000259" key="1">
    <source>
        <dbReference type="Pfam" id="PF07238"/>
    </source>
</evidence>
<name>A0A0F9L117_9ZZZZ</name>
<organism evidence="2">
    <name type="scientific">marine sediment metagenome</name>
    <dbReference type="NCBI Taxonomy" id="412755"/>
    <lineage>
        <taxon>unclassified sequences</taxon>
        <taxon>metagenomes</taxon>
        <taxon>ecological metagenomes</taxon>
    </lineage>
</organism>
<feature type="domain" description="PilZ" evidence="1">
    <location>
        <begin position="125"/>
        <end position="221"/>
    </location>
</feature>
<dbReference type="Gene3D" id="2.40.10.220">
    <property type="entry name" value="predicted glycosyltransferase like domains"/>
    <property type="match status" value="2"/>
</dbReference>
<proteinExistence type="predicted"/>
<dbReference type="EMBL" id="LAZR01008141">
    <property type="protein sequence ID" value="KKM80691.1"/>
    <property type="molecule type" value="Genomic_DNA"/>
</dbReference>
<protein>
    <recommendedName>
        <fullName evidence="1">PilZ domain-containing protein</fullName>
    </recommendedName>
</protein>
<dbReference type="Pfam" id="PF07238">
    <property type="entry name" value="PilZ"/>
    <property type="match status" value="2"/>
</dbReference>
<accession>A0A0F9L117</accession>